<dbReference type="GO" id="GO:0022857">
    <property type="term" value="F:transmembrane transporter activity"/>
    <property type="evidence" value="ECO:0007669"/>
    <property type="project" value="InterPro"/>
</dbReference>
<dbReference type="InterPro" id="IPR050189">
    <property type="entry name" value="MFS_Efflux_Transporters"/>
</dbReference>
<feature type="transmembrane region" description="Helical" evidence="6">
    <location>
        <begin position="108"/>
        <end position="133"/>
    </location>
</feature>
<keyword evidence="3 6" id="KW-0812">Transmembrane</keyword>
<dbReference type="RefSeq" id="WP_202860580.1">
    <property type="nucleotide sequence ID" value="NZ_CP089411.1"/>
</dbReference>
<dbReference type="PANTHER" id="PTHR43124">
    <property type="entry name" value="PURINE EFFLUX PUMP PBUE"/>
    <property type="match status" value="1"/>
</dbReference>
<protein>
    <submittedName>
        <fullName evidence="8">MFS transporter</fullName>
    </submittedName>
</protein>
<feature type="domain" description="Major facilitator superfamily (MFS) profile" evidence="7">
    <location>
        <begin position="17"/>
        <end position="407"/>
    </location>
</feature>
<feature type="transmembrane region" description="Helical" evidence="6">
    <location>
        <begin position="264"/>
        <end position="282"/>
    </location>
</feature>
<dbReference type="InterPro" id="IPR004748">
    <property type="entry name" value="Polyol_permease-like"/>
</dbReference>
<feature type="transmembrane region" description="Helical" evidence="6">
    <location>
        <begin position="83"/>
        <end position="102"/>
    </location>
</feature>
<feature type="transmembrane region" description="Helical" evidence="6">
    <location>
        <begin position="145"/>
        <end position="165"/>
    </location>
</feature>
<keyword evidence="2" id="KW-1003">Cell membrane</keyword>
<keyword evidence="5 6" id="KW-0472">Membrane</keyword>
<feature type="transmembrane region" description="Helical" evidence="6">
    <location>
        <begin position="383"/>
        <end position="403"/>
    </location>
</feature>
<dbReference type="NCBIfam" id="TIGR00897">
    <property type="entry name" value="2A0118"/>
    <property type="match status" value="1"/>
</dbReference>
<dbReference type="SUPFAM" id="SSF103473">
    <property type="entry name" value="MFS general substrate transporter"/>
    <property type="match status" value="1"/>
</dbReference>
<comment type="subcellular location">
    <subcellularLocation>
        <location evidence="1">Cell membrane</location>
        <topology evidence="1">Multi-pass membrane protein</topology>
    </subcellularLocation>
</comment>
<reference evidence="8" key="1">
    <citation type="journal article" date="2018" name="Genome Biol.">
        <title>SKESA: strategic k-mer extension for scrupulous assemblies.</title>
        <authorList>
            <person name="Souvorov A."/>
            <person name="Agarwala R."/>
            <person name="Lipman D.J."/>
        </authorList>
    </citation>
    <scope>NUCLEOTIDE SEQUENCE</scope>
    <source>
        <strain evidence="8">AUSMDU00005748</strain>
    </source>
</reference>
<proteinExistence type="predicted"/>
<dbReference type="InterPro" id="IPR036259">
    <property type="entry name" value="MFS_trans_sf"/>
</dbReference>
<feature type="transmembrane region" description="Helical" evidence="6">
    <location>
        <begin position="171"/>
        <end position="196"/>
    </location>
</feature>
<accession>A0AAD3US94</accession>
<feature type="transmembrane region" description="Helical" evidence="6">
    <location>
        <begin position="12"/>
        <end position="30"/>
    </location>
</feature>
<comment type="caution">
    <text evidence="8">The sequence shown here is derived from an EMBL/GenBank/DDBJ whole genome shotgun (WGS) entry which is preliminary data.</text>
</comment>
<organism evidence="8 9">
    <name type="scientific">Klebsiella oxytoca</name>
    <dbReference type="NCBI Taxonomy" id="571"/>
    <lineage>
        <taxon>Bacteria</taxon>
        <taxon>Pseudomonadati</taxon>
        <taxon>Pseudomonadota</taxon>
        <taxon>Gammaproteobacteria</taxon>
        <taxon>Enterobacterales</taxon>
        <taxon>Enterobacteriaceae</taxon>
        <taxon>Klebsiella/Raoultella group</taxon>
        <taxon>Klebsiella</taxon>
    </lineage>
</organism>
<gene>
    <name evidence="8" type="ORF">F6W21_22905</name>
</gene>
<evidence type="ECO:0000313" key="8">
    <source>
        <dbReference type="EMBL" id="HAU4359181.1"/>
    </source>
</evidence>
<feature type="transmembrane region" description="Helical" evidence="6">
    <location>
        <begin position="318"/>
        <end position="342"/>
    </location>
</feature>
<dbReference type="PANTHER" id="PTHR43124:SF3">
    <property type="entry name" value="CHLORAMPHENICOL EFFLUX PUMP RV0191"/>
    <property type="match status" value="1"/>
</dbReference>
<reference evidence="8" key="2">
    <citation type="submission" date="2019-09" db="EMBL/GenBank/DDBJ databases">
        <authorList>
            <consortium name="NCBI Pathogen Detection Project"/>
        </authorList>
    </citation>
    <scope>NUCLEOTIDE SEQUENCE</scope>
    <source>
        <strain evidence="8">AUSMDU00005748</strain>
    </source>
</reference>
<evidence type="ECO:0000313" key="9">
    <source>
        <dbReference type="Proteomes" id="UP000868497"/>
    </source>
</evidence>
<feature type="transmembrane region" description="Helical" evidence="6">
    <location>
        <begin position="294"/>
        <end position="312"/>
    </location>
</feature>
<dbReference type="GO" id="GO:0005886">
    <property type="term" value="C:plasma membrane"/>
    <property type="evidence" value="ECO:0007669"/>
    <property type="project" value="UniProtKB-SubCell"/>
</dbReference>
<dbReference type="InterPro" id="IPR020846">
    <property type="entry name" value="MFS_dom"/>
</dbReference>
<evidence type="ECO:0000256" key="6">
    <source>
        <dbReference type="SAM" id="Phobius"/>
    </source>
</evidence>
<name>A0AAD3US94_KLEOX</name>
<evidence type="ECO:0000256" key="1">
    <source>
        <dbReference type="ARBA" id="ARBA00004651"/>
    </source>
</evidence>
<evidence type="ECO:0000256" key="3">
    <source>
        <dbReference type="ARBA" id="ARBA00022692"/>
    </source>
</evidence>
<dbReference type="PROSITE" id="PS50850">
    <property type="entry name" value="MFS"/>
    <property type="match status" value="1"/>
</dbReference>
<evidence type="ECO:0000256" key="2">
    <source>
        <dbReference type="ARBA" id="ARBA00022475"/>
    </source>
</evidence>
<sequence>MHLPHQQPKTILGLRIDLVWGLLGVLLFIVGDGVEQAWISPFLIERGLTMPQSATLIAIYGIAVAIGAWLSGVMAEAIGPRKTMLIGASCWLVGQVLFLLVALPTMNFAIIIPTYCIRGLGYPLFCYSFLVWVTYRNPPKTLATAVGWFYLAFTGGLYIVANFYASLMIPVIGHIGVLWSAIGWSLAGTAIVLFFVKGAVRENTTIGEQLSILLSGISIMKENPKVGVGGLVRLINTTSQFALPVFFPIYLAQHGFTTEQWLKVWALTFTVNIAFNLIWGMVGDRIGWGRAVQIFGGFGCACTMIMMAYAPVLFAGNFMAMLLMGCIYGALIAGFCPLTALVPSLEPERKGAAMSVLNLGAGLSSFVGPMLVALLFASFGAKGVLFVFAGLYVVSIFLTGYVASDERANRRLKTQSIPAQVSAKKTV</sequence>
<evidence type="ECO:0000256" key="4">
    <source>
        <dbReference type="ARBA" id="ARBA00022989"/>
    </source>
</evidence>
<dbReference type="EMBL" id="DACXIC010000036">
    <property type="protein sequence ID" value="HAU4359181.1"/>
    <property type="molecule type" value="Genomic_DNA"/>
</dbReference>
<dbReference type="Gene3D" id="1.20.1250.20">
    <property type="entry name" value="MFS general substrate transporter like domains"/>
    <property type="match status" value="2"/>
</dbReference>
<keyword evidence="4 6" id="KW-1133">Transmembrane helix</keyword>
<evidence type="ECO:0000259" key="7">
    <source>
        <dbReference type="PROSITE" id="PS50850"/>
    </source>
</evidence>
<feature type="transmembrane region" description="Helical" evidence="6">
    <location>
        <begin position="230"/>
        <end position="252"/>
    </location>
</feature>
<dbReference type="Proteomes" id="UP000868497">
    <property type="component" value="Unassembled WGS sequence"/>
</dbReference>
<dbReference type="InterPro" id="IPR011701">
    <property type="entry name" value="MFS"/>
</dbReference>
<dbReference type="AlphaFoldDB" id="A0AAD3US94"/>
<feature type="transmembrane region" description="Helical" evidence="6">
    <location>
        <begin position="354"/>
        <end position="377"/>
    </location>
</feature>
<dbReference type="Pfam" id="PF07690">
    <property type="entry name" value="MFS_1"/>
    <property type="match status" value="1"/>
</dbReference>
<dbReference type="CDD" id="cd17337">
    <property type="entry name" value="MFS_CsbX"/>
    <property type="match status" value="1"/>
</dbReference>
<feature type="transmembrane region" description="Helical" evidence="6">
    <location>
        <begin position="50"/>
        <end position="71"/>
    </location>
</feature>
<evidence type="ECO:0000256" key="5">
    <source>
        <dbReference type="ARBA" id="ARBA00023136"/>
    </source>
</evidence>